<dbReference type="CDD" id="cd06340">
    <property type="entry name" value="PBP1_ABC_ligand_binding-like"/>
    <property type="match status" value="1"/>
</dbReference>
<evidence type="ECO:0000259" key="3">
    <source>
        <dbReference type="Pfam" id="PF13458"/>
    </source>
</evidence>
<name>A0ABS6IJW3_9HYPH</name>
<comment type="caution">
    <text evidence="4">The sequence shown here is derived from an EMBL/GenBank/DDBJ whole genome shotgun (WGS) entry which is preliminary data.</text>
</comment>
<evidence type="ECO:0000256" key="1">
    <source>
        <dbReference type="ARBA" id="ARBA00022729"/>
    </source>
</evidence>
<dbReference type="InterPro" id="IPR028081">
    <property type="entry name" value="Leu-bd"/>
</dbReference>
<reference evidence="4 5" key="1">
    <citation type="submission" date="2021-06" db="EMBL/GenBank/DDBJ databases">
        <authorList>
            <person name="Lee D.H."/>
        </authorList>
    </citation>
    <scope>NUCLEOTIDE SEQUENCE [LARGE SCALE GENOMIC DNA]</scope>
    <source>
        <strain evidence="4 5">MMS21-HV4-11</strain>
    </source>
</reference>
<dbReference type="Proteomes" id="UP000727907">
    <property type="component" value="Unassembled WGS sequence"/>
</dbReference>
<dbReference type="InterPro" id="IPR051010">
    <property type="entry name" value="BCAA_transport"/>
</dbReference>
<dbReference type="InterPro" id="IPR006311">
    <property type="entry name" value="TAT_signal"/>
</dbReference>
<dbReference type="RefSeq" id="WP_216961205.1">
    <property type="nucleotide sequence ID" value="NZ_JAHOPB010000001.1"/>
</dbReference>
<proteinExistence type="predicted"/>
<sequence length="416" mass="44981">MTGRNFTRRRLGQTTLAGAALLGAPLPLREAFAQGAPANLKVGLLLPTSGLQAQIGQACKRGADVANDVFADMKLPVKLDIVNYDTETKPDVARTQAEKAIDAGCHILVGAFDSGQTIAIAQVCEQRGVPLVVNIAAAPQITEQGYKFVVRNFPTAPMLITGALALHKEIFKVSGKTPKTAVLMSVNDTFGTAMINGIKALFPKLDMPYELVDTISYDVAAKDLSVEVAKAKATKAELLLPVSRLNDAKLLVQEMVKQRWEPMGVLNPGAPGLYEQDFLKTMGKYGEYMISNVPWLDPKSTMTAALEKRHAAKYPNDQLDLNGGFTFEGILIAAQAWLAAKSTKPGDLMEALRKIKIDQHVMVGGPIQFDAKGQNVNIKATAVENLKRKPTVVLPLESAAAPLVFPMPPWNDKRRT</sequence>
<keyword evidence="2" id="KW-0029">Amino-acid transport</keyword>
<evidence type="ECO:0000256" key="2">
    <source>
        <dbReference type="ARBA" id="ARBA00022970"/>
    </source>
</evidence>
<dbReference type="EMBL" id="JAHOPB010000001">
    <property type="protein sequence ID" value="MBU8874884.1"/>
    <property type="molecule type" value="Genomic_DNA"/>
</dbReference>
<protein>
    <submittedName>
        <fullName evidence="4">ABC transporter substrate-binding protein</fullName>
    </submittedName>
</protein>
<dbReference type="PANTHER" id="PTHR30483:SF37">
    <property type="entry name" value="ABC TRANSPORTER SUBSTRATE-BINDING PROTEIN"/>
    <property type="match status" value="1"/>
</dbReference>
<accession>A0ABS6IJW3</accession>
<keyword evidence="2" id="KW-0813">Transport</keyword>
<dbReference type="Pfam" id="PF13458">
    <property type="entry name" value="Peripla_BP_6"/>
    <property type="match status" value="1"/>
</dbReference>
<keyword evidence="1" id="KW-0732">Signal</keyword>
<evidence type="ECO:0000313" key="5">
    <source>
        <dbReference type="Proteomes" id="UP000727907"/>
    </source>
</evidence>
<gene>
    <name evidence="4" type="ORF">KQ910_13995</name>
</gene>
<organism evidence="4 5">
    <name type="scientific">Reyranella humidisoli</name>
    <dbReference type="NCBI Taxonomy" id="2849149"/>
    <lineage>
        <taxon>Bacteria</taxon>
        <taxon>Pseudomonadati</taxon>
        <taxon>Pseudomonadota</taxon>
        <taxon>Alphaproteobacteria</taxon>
        <taxon>Hyphomicrobiales</taxon>
        <taxon>Reyranellaceae</taxon>
        <taxon>Reyranella</taxon>
    </lineage>
</organism>
<dbReference type="PROSITE" id="PS51318">
    <property type="entry name" value="TAT"/>
    <property type="match status" value="1"/>
</dbReference>
<evidence type="ECO:0000313" key="4">
    <source>
        <dbReference type="EMBL" id="MBU8874884.1"/>
    </source>
</evidence>
<keyword evidence="5" id="KW-1185">Reference proteome</keyword>
<feature type="domain" description="Leucine-binding protein" evidence="3">
    <location>
        <begin position="40"/>
        <end position="376"/>
    </location>
</feature>
<dbReference type="PANTHER" id="PTHR30483">
    <property type="entry name" value="LEUCINE-SPECIFIC-BINDING PROTEIN"/>
    <property type="match status" value="1"/>
</dbReference>